<accession>A0ABR8LSF9</accession>
<evidence type="ECO:0000313" key="2">
    <source>
        <dbReference type="EMBL" id="MBD3587367.1"/>
    </source>
</evidence>
<name>A0ABR8LSF9_9ALTE</name>
<proteinExistence type="predicted"/>
<feature type="region of interest" description="Disordered" evidence="1">
    <location>
        <begin position="28"/>
        <end position="51"/>
    </location>
</feature>
<reference evidence="2 3" key="1">
    <citation type="submission" date="2020-04" db="EMBL/GenBank/DDBJ databases">
        <title>Salinimonas sp. HHU 13199.</title>
        <authorList>
            <person name="Cui X."/>
            <person name="Zhang D."/>
        </authorList>
    </citation>
    <scope>NUCLEOTIDE SEQUENCE [LARGE SCALE GENOMIC DNA]</scope>
    <source>
        <strain evidence="2 3">HHU 13199</strain>
    </source>
</reference>
<gene>
    <name evidence="2" type="ORF">HHX48_16645</name>
</gene>
<evidence type="ECO:0000313" key="3">
    <source>
        <dbReference type="Proteomes" id="UP000624419"/>
    </source>
</evidence>
<keyword evidence="3" id="KW-1185">Reference proteome</keyword>
<protein>
    <submittedName>
        <fullName evidence="2">Uncharacterized protein</fullName>
    </submittedName>
</protein>
<dbReference type="EMBL" id="JABBXD010000013">
    <property type="protein sequence ID" value="MBD3587367.1"/>
    <property type="molecule type" value="Genomic_DNA"/>
</dbReference>
<evidence type="ECO:0000256" key="1">
    <source>
        <dbReference type="SAM" id="MobiDB-lite"/>
    </source>
</evidence>
<dbReference type="RefSeq" id="WP_191026458.1">
    <property type="nucleotide sequence ID" value="NZ_JABBXD010000013.1"/>
</dbReference>
<dbReference type="Proteomes" id="UP000624419">
    <property type="component" value="Unassembled WGS sequence"/>
</dbReference>
<organism evidence="2 3">
    <name type="scientific">Salinimonas profundi</name>
    <dbReference type="NCBI Taxonomy" id="2729140"/>
    <lineage>
        <taxon>Bacteria</taxon>
        <taxon>Pseudomonadati</taxon>
        <taxon>Pseudomonadota</taxon>
        <taxon>Gammaproteobacteria</taxon>
        <taxon>Alteromonadales</taxon>
        <taxon>Alteromonadaceae</taxon>
        <taxon>Alteromonas/Salinimonas group</taxon>
        <taxon>Salinimonas</taxon>
    </lineage>
</organism>
<comment type="caution">
    <text evidence="2">The sequence shown here is derived from an EMBL/GenBank/DDBJ whole genome shotgun (WGS) entry which is preliminary data.</text>
</comment>
<sequence>MKELEDVLMNIDRAQFPDRYVQVKALYNEKRSTPSPENENEKPTSPVKPSWSQLHNCTRATFVSFATDCI</sequence>